<dbReference type="OrthoDB" id="448893at2759"/>
<evidence type="ECO:0000256" key="8">
    <source>
        <dbReference type="ARBA" id="ARBA00022989"/>
    </source>
</evidence>
<keyword evidence="16" id="KW-1185">Reference proteome</keyword>
<comment type="catalytic activity">
    <reaction evidence="10 12">
        <text>a beta-D-Man-(1-&gt;4)-beta-D-GlcNAc-(1-&gt;4)-alpha-D-GlcNAc-diphospho-di-trans,poly-cis-dolichol + GDP-alpha-D-mannose = an alpha-D-Man-(1-&gt;3)-beta-D-Man-(1-&gt;4)-beta-D-GlcNAc-(1-&gt;4)-alpha-D-GlcNAc-diphospho-di-trans,poly-cis-dolichol + GDP + H(+)</text>
        <dbReference type="Rhea" id="RHEA:29515"/>
        <dbReference type="Rhea" id="RHEA-COMP:19511"/>
        <dbReference type="Rhea" id="RHEA-COMP:19513"/>
        <dbReference type="ChEBI" id="CHEBI:15378"/>
        <dbReference type="ChEBI" id="CHEBI:57527"/>
        <dbReference type="ChEBI" id="CHEBI:58189"/>
        <dbReference type="ChEBI" id="CHEBI:58472"/>
        <dbReference type="ChEBI" id="CHEBI:132510"/>
        <dbReference type="EC" id="2.4.1.132"/>
    </reaction>
    <physiologicalReaction direction="left-to-right" evidence="10 12">
        <dbReference type="Rhea" id="RHEA:29516"/>
    </physiologicalReaction>
</comment>
<dbReference type="GeneID" id="39588897"/>
<evidence type="ECO:0000259" key="13">
    <source>
        <dbReference type="Pfam" id="PF00534"/>
    </source>
</evidence>
<evidence type="ECO:0000259" key="14">
    <source>
        <dbReference type="Pfam" id="PF13439"/>
    </source>
</evidence>
<evidence type="ECO:0000256" key="5">
    <source>
        <dbReference type="ARBA" id="ARBA00022679"/>
    </source>
</evidence>
<keyword evidence="9" id="KW-0472">Membrane</keyword>
<name>A0A427Y4V8_9TREE</name>
<comment type="caution">
    <text evidence="15">The sequence shown here is derived from an EMBL/GenBank/DDBJ whole genome shotgun (WGS) entry which is preliminary data.</text>
</comment>
<comment type="function">
    <text evidence="1 12">Mannosylates Man(2)GlcNAc(2)-dolichol diphosphate and Man(1)GlcNAc(2)-dolichol diphosphate to form Man(3)GlcNAc(2)-dolichol diphosphate.</text>
</comment>
<organism evidence="15 16">
    <name type="scientific">Apiotrichum porosum</name>
    <dbReference type="NCBI Taxonomy" id="105984"/>
    <lineage>
        <taxon>Eukaryota</taxon>
        <taxon>Fungi</taxon>
        <taxon>Dikarya</taxon>
        <taxon>Basidiomycota</taxon>
        <taxon>Agaricomycotina</taxon>
        <taxon>Tremellomycetes</taxon>
        <taxon>Trichosporonales</taxon>
        <taxon>Trichosporonaceae</taxon>
        <taxon>Apiotrichum</taxon>
    </lineage>
</organism>
<dbReference type="AlphaFoldDB" id="A0A427Y4V8"/>
<evidence type="ECO:0000256" key="7">
    <source>
        <dbReference type="ARBA" id="ARBA00022824"/>
    </source>
</evidence>
<sequence length="499" mass="53503">MADIVASKKLRIGFIHPDLGIGGAERLVVDAAVALQQLGHEVVMFTSRHDPASLHPRLPMTIVFSILRNILLTFLLWFSQVLPSPATPLNPLSPLGRFDVFIVDQQSVCVPFIRLLTGTPVVFYCHFPDKLLSGGWGITEDSAAGGVDLSRLGGQKGVSLLKRAYRWPIDKLEEVTTGQSDVILANSKFSSRVYSAAFPSLAKNPPRVVYPCIDVDAYQGTTARKGKAKAKAGDGVDLVVSGRPTVVSFNRFEAKKNVALAIESFARIKDGGLVPADVARALRLVIGGGYDDSMDDNVDTLEANKAVCDKLGLTYHILTSPTAAAPAEDVDVLFILNFTTEQRSALLLSPHTLALLYTPTNEHFGIVPIEAMACGLPVLACNTGGPTETVVDFEDDTGNGTGFLRSPTADEWAPALASLINVSDQQRAKVAEAAKKRVRDHFSSKTLGRELEVACRDAVRLGEPQQSMGDKLIKYSLTLIMLSLGGLVLAAKLGSKGGQ</sequence>
<dbReference type="InterPro" id="IPR001296">
    <property type="entry name" value="Glyco_trans_1"/>
</dbReference>
<keyword evidence="5 12" id="KW-0808">Transferase</keyword>
<evidence type="ECO:0000313" key="15">
    <source>
        <dbReference type="EMBL" id="RSH86126.1"/>
    </source>
</evidence>
<comment type="catalytic activity">
    <reaction evidence="11 12">
        <text>an alpha-D-Man-(1-&gt;3)-beta-D-Man-(1-&gt;4)-beta-D-GlcNAc-(1-&gt;4)-alpha-D-GlcNAc-diphospho-di-trans,poly-cis-dolichol + GDP-alpha-D-mannose = an alpha-D-Man-(1-&gt;3)-[alpha-D-Man-(1-&gt;6)]-beta-D-Man-(1-&gt;4)-beta-D-GlcNAc-(1-&gt;4)-alpha-D-GlcNAc-diphospho-di-trans,poly-cis-dolichol + GDP + H(+)</text>
        <dbReference type="Rhea" id="RHEA:29519"/>
        <dbReference type="Rhea" id="RHEA-COMP:19513"/>
        <dbReference type="Rhea" id="RHEA-COMP:19515"/>
        <dbReference type="ChEBI" id="CHEBI:15378"/>
        <dbReference type="ChEBI" id="CHEBI:57527"/>
        <dbReference type="ChEBI" id="CHEBI:58189"/>
        <dbReference type="ChEBI" id="CHEBI:132510"/>
        <dbReference type="ChEBI" id="CHEBI:132511"/>
        <dbReference type="EC" id="2.4.1.257"/>
    </reaction>
    <physiologicalReaction direction="left-to-right" evidence="11 12">
        <dbReference type="Rhea" id="RHEA:29520"/>
    </physiologicalReaction>
</comment>
<comment type="subcellular location">
    <subcellularLocation>
        <location evidence="2 12">Endoplasmic reticulum membrane</location>
    </subcellularLocation>
</comment>
<dbReference type="EC" id="2.4.1.132" evidence="12"/>
<reference evidence="15 16" key="1">
    <citation type="submission" date="2018-11" db="EMBL/GenBank/DDBJ databases">
        <title>Genome sequence of Apiotrichum porosum DSM 27194.</title>
        <authorList>
            <person name="Aliyu H."/>
            <person name="Gorte O."/>
            <person name="Ochsenreither K."/>
        </authorList>
    </citation>
    <scope>NUCLEOTIDE SEQUENCE [LARGE SCALE GENOMIC DNA]</scope>
    <source>
        <strain evidence="15 16">DSM 27194</strain>
    </source>
</reference>
<accession>A0A427Y4V8</accession>
<dbReference type="InterPro" id="IPR028098">
    <property type="entry name" value="Glyco_trans_4-like_N"/>
</dbReference>
<dbReference type="RefSeq" id="XP_028478911.1">
    <property type="nucleotide sequence ID" value="XM_028619939.1"/>
</dbReference>
<dbReference type="STRING" id="105984.A0A427Y4V8"/>
<comment type="pathway">
    <text evidence="3 12">Protein modification; protein glycosylation.</text>
</comment>
<dbReference type="Proteomes" id="UP000279236">
    <property type="component" value="Unassembled WGS sequence"/>
</dbReference>
<evidence type="ECO:0000313" key="16">
    <source>
        <dbReference type="Proteomes" id="UP000279236"/>
    </source>
</evidence>
<evidence type="ECO:0000256" key="6">
    <source>
        <dbReference type="ARBA" id="ARBA00022692"/>
    </source>
</evidence>
<dbReference type="GO" id="GO:0005789">
    <property type="term" value="C:endoplasmic reticulum membrane"/>
    <property type="evidence" value="ECO:0007669"/>
    <property type="project" value="UniProtKB-SubCell"/>
</dbReference>
<gene>
    <name evidence="15" type="primary">ALG2</name>
    <name evidence="15" type="ORF">EHS24_004354</name>
</gene>
<feature type="domain" description="Glycosyltransferase subfamily 4-like N-terminal" evidence="14">
    <location>
        <begin position="21"/>
        <end position="216"/>
    </location>
</feature>
<dbReference type="GO" id="GO:0004378">
    <property type="term" value="F:GDP-Man:Man(1)GlcNAc(2)-PP-Dol alpha-1,3-mannosyltransferase activity"/>
    <property type="evidence" value="ECO:0007669"/>
    <property type="project" value="UniProtKB-UniRule"/>
</dbReference>
<dbReference type="Pfam" id="PF00534">
    <property type="entry name" value="Glycos_transf_1"/>
    <property type="match status" value="1"/>
</dbReference>
<keyword evidence="8" id="KW-1133">Transmembrane helix</keyword>
<evidence type="ECO:0000256" key="10">
    <source>
        <dbReference type="ARBA" id="ARBA00045103"/>
    </source>
</evidence>
<dbReference type="Pfam" id="PF13439">
    <property type="entry name" value="Glyco_transf_4"/>
    <property type="match status" value="1"/>
</dbReference>
<evidence type="ECO:0000256" key="11">
    <source>
        <dbReference type="ARBA" id="ARBA00045104"/>
    </source>
</evidence>
<evidence type="ECO:0000256" key="2">
    <source>
        <dbReference type="ARBA" id="ARBA00004586"/>
    </source>
</evidence>
<dbReference type="GO" id="GO:0102704">
    <property type="term" value="F:GDP-Man:Man(2)GlcNAc(2)-PP-Dol alpha-1,6-mannosyltransferase activity"/>
    <property type="evidence" value="ECO:0007669"/>
    <property type="project" value="UniProtKB-UniRule"/>
</dbReference>
<feature type="domain" description="Glycosyl transferase family 1" evidence="13">
    <location>
        <begin position="334"/>
        <end position="437"/>
    </location>
</feature>
<evidence type="ECO:0000256" key="1">
    <source>
        <dbReference type="ARBA" id="ARBA00003142"/>
    </source>
</evidence>
<keyword evidence="6" id="KW-0812">Transmembrane</keyword>
<keyword evidence="4 12" id="KW-0328">Glycosyltransferase</keyword>
<comment type="similarity">
    <text evidence="12">Belongs to the glycosyltransferase group 1 family.</text>
</comment>
<evidence type="ECO:0000256" key="4">
    <source>
        <dbReference type="ARBA" id="ARBA00022676"/>
    </source>
</evidence>
<evidence type="ECO:0000256" key="9">
    <source>
        <dbReference type="ARBA" id="ARBA00023136"/>
    </source>
</evidence>
<dbReference type="SUPFAM" id="SSF53756">
    <property type="entry name" value="UDP-Glycosyltransferase/glycogen phosphorylase"/>
    <property type="match status" value="1"/>
</dbReference>
<dbReference type="InterPro" id="IPR027054">
    <property type="entry name" value="ALG2"/>
</dbReference>
<dbReference type="Gene3D" id="3.40.50.2000">
    <property type="entry name" value="Glycogen Phosphorylase B"/>
    <property type="match status" value="2"/>
</dbReference>
<evidence type="ECO:0000256" key="12">
    <source>
        <dbReference type="RuleBase" id="RU367136"/>
    </source>
</evidence>
<keyword evidence="7 12" id="KW-0256">Endoplasmic reticulum</keyword>
<evidence type="ECO:0000256" key="3">
    <source>
        <dbReference type="ARBA" id="ARBA00004922"/>
    </source>
</evidence>
<dbReference type="UniPathway" id="UPA00378"/>
<dbReference type="PANTHER" id="PTHR45918:SF1">
    <property type="entry name" value="ALPHA-1,3_1,6-MANNOSYLTRANSFERASE ALG2"/>
    <property type="match status" value="1"/>
</dbReference>
<dbReference type="EMBL" id="RSCE01000002">
    <property type="protein sequence ID" value="RSH86126.1"/>
    <property type="molecule type" value="Genomic_DNA"/>
</dbReference>
<protein>
    <recommendedName>
        <fullName evidence="12">Alpha-1,3/1,6-mannosyltransferase ALG2</fullName>
        <ecNumber evidence="12">2.4.1.132</ecNumber>
        <ecNumber evidence="12">2.4.1.257</ecNumber>
    </recommendedName>
    <alternativeName>
        <fullName evidence="12">GDP-Man:Man(1)GlcNAc(2)-PP-Dol alpha-1,3-mannosyltransferase</fullName>
    </alternativeName>
</protein>
<dbReference type="PANTHER" id="PTHR45918">
    <property type="entry name" value="ALPHA-1,3/1,6-MANNOSYLTRANSFERASE ALG2"/>
    <property type="match status" value="1"/>
</dbReference>
<dbReference type="EC" id="2.4.1.257" evidence="12"/>
<proteinExistence type="inferred from homology"/>